<evidence type="ECO:0000256" key="4">
    <source>
        <dbReference type="ARBA" id="ARBA00022729"/>
    </source>
</evidence>
<keyword evidence="6 13" id="KW-1015">Disulfide bond</keyword>
<feature type="signal peptide" evidence="16">
    <location>
        <begin position="1"/>
        <end position="20"/>
    </location>
</feature>
<dbReference type="GO" id="GO:0016020">
    <property type="term" value="C:membrane"/>
    <property type="evidence" value="ECO:0007669"/>
    <property type="project" value="InterPro"/>
</dbReference>
<evidence type="ECO:0000256" key="8">
    <source>
        <dbReference type="ARBA" id="ARBA00023295"/>
    </source>
</evidence>
<evidence type="ECO:0000256" key="2">
    <source>
        <dbReference type="ARBA" id="ARBA00004922"/>
    </source>
</evidence>
<comment type="similarity">
    <text evidence="3 14">Belongs to the glycosyl hydrolase 47 family.</text>
</comment>
<feature type="active site" evidence="11">
    <location>
        <position position="402"/>
    </location>
</feature>
<dbReference type="InterPro" id="IPR050749">
    <property type="entry name" value="Glycosyl_Hydrolase_47"/>
</dbReference>
<keyword evidence="12" id="KW-0479">Metal-binding</keyword>
<dbReference type="GO" id="GO:0005509">
    <property type="term" value="F:calcium ion binding"/>
    <property type="evidence" value="ECO:0007669"/>
    <property type="project" value="InterPro"/>
</dbReference>
<dbReference type="GO" id="GO:0036503">
    <property type="term" value="P:ERAD pathway"/>
    <property type="evidence" value="ECO:0007669"/>
    <property type="project" value="UniProtKB-ARBA"/>
</dbReference>
<dbReference type="GO" id="GO:0005975">
    <property type="term" value="P:carbohydrate metabolic process"/>
    <property type="evidence" value="ECO:0007669"/>
    <property type="project" value="InterPro"/>
</dbReference>
<evidence type="ECO:0000256" key="3">
    <source>
        <dbReference type="ARBA" id="ARBA00007658"/>
    </source>
</evidence>
<comment type="pathway">
    <text evidence="2">Protein modification; protein glycosylation.</text>
</comment>
<dbReference type="GO" id="GO:0004571">
    <property type="term" value="F:mannosyl-oligosaccharide 1,2-alpha-mannosidase activity"/>
    <property type="evidence" value="ECO:0007669"/>
    <property type="project" value="UniProtKB-EC"/>
</dbReference>
<feature type="active site" evidence="11">
    <location>
        <position position="251"/>
    </location>
</feature>
<dbReference type="EMBL" id="JANAWD010000426">
    <property type="protein sequence ID" value="KAJ3479644.1"/>
    <property type="molecule type" value="Genomic_DNA"/>
</dbReference>
<dbReference type="InterPro" id="IPR036026">
    <property type="entry name" value="Seven-hairpin_glycosidases"/>
</dbReference>
<dbReference type="Gene3D" id="1.50.10.10">
    <property type="match status" value="1"/>
</dbReference>
<comment type="cofactor">
    <cofactor evidence="1 12">
        <name>Ca(2+)</name>
        <dbReference type="ChEBI" id="CHEBI:29108"/>
    </cofactor>
</comment>
<dbReference type="PRINTS" id="PR00747">
    <property type="entry name" value="GLYHDRLASE47"/>
</dbReference>
<keyword evidence="7" id="KW-0325">Glycoprotein</keyword>
<gene>
    <name evidence="17" type="ORF">NLI96_g8911</name>
</gene>
<dbReference type="InterPro" id="IPR012341">
    <property type="entry name" value="6hp_glycosidase-like_sf"/>
</dbReference>
<feature type="binding site" evidence="12">
    <location>
        <position position="488"/>
    </location>
    <ligand>
        <name>Ca(2+)</name>
        <dbReference type="ChEBI" id="CHEBI:29108"/>
    </ligand>
</feature>
<comment type="catalytic activity">
    <reaction evidence="9">
        <text>N(4)-(alpha-D-Man-(1-&gt;2)-alpha-D-Man-(1-&gt;2)-alpha-D-Man-(1-&gt;3)-[alpha-D-Man-(1-&gt;3)-[alpha-D-Man-(1-&gt;2)-alpha-D-Man-(1-&gt;6)]-alpha-D-Man-(1-&gt;6)]-beta-D-Man-(1-&gt;4)-beta-D-GlcNAc-(1-&gt;4)-beta-D-GlcNAc)-L-asparaginyl-[protein] (N-glucan mannose isomer 8A1,2,3B1,3) + 3 H2O = N(4)-(alpha-D-Man-(1-&gt;3)-[alpha-D-Man-(1-&gt;3)-[alpha-D-Man-(1-&gt;6)]-alpha-D-Man-(1-&gt;6)]-beta-D-Man-(1-&gt;4)-beta-D-GlcNAc-(1-&gt;4)-beta-D-GlcNAc)-L-asparaginyl-[protein] (N-glucan mannose isomer 5A1,2) + 3 beta-D-mannose</text>
        <dbReference type="Rhea" id="RHEA:56028"/>
        <dbReference type="Rhea" id="RHEA-COMP:14358"/>
        <dbReference type="Rhea" id="RHEA-COMP:14367"/>
        <dbReference type="ChEBI" id="CHEBI:15377"/>
        <dbReference type="ChEBI" id="CHEBI:28563"/>
        <dbReference type="ChEBI" id="CHEBI:59087"/>
        <dbReference type="ChEBI" id="CHEBI:60628"/>
        <dbReference type="EC" id="3.2.1.113"/>
    </reaction>
</comment>
<evidence type="ECO:0000256" key="6">
    <source>
        <dbReference type="ARBA" id="ARBA00023157"/>
    </source>
</evidence>
<evidence type="ECO:0000256" key="16">
    <source>
        <dbReference type="SAM" id="SignalP"/>
    </source>
</evidence>
<keyword evidence="12" id="KW-0106">Calcium</keyword>
<evidence type="ECO:0000256" key="12">
    <source>
        <dbReference type="PIRSR" id="PIRSR601382-2"/>
    </source>
</evidence>
<feature type="active site" description="Proton donor" evidence="11">
    <location>
        <position position="121"/>
    </location>
</feature>
<organism evidence="17 18">
    <name type="scientific">Meripilus lineatus</name>
    <dbReference type="NCBI Taxonomy" id="2056292"/>
    <lineage>
        <taxon>Eukaryota</taxon>
        <taxon>Fungi</taxon>
        <taxon>Dikarya</taxon>
        <taxon>Basidiomycota</taxon>
        <taxon>Agaricomycotina</taxon>
        <taxon>Agaricomycetes</taxon>
        <taxon>Polyporales</taxon>
        <taxon>Meripilaceae</taxon>
        <taxon>Meripilus</taxon>
    </lineage>
</organism>
<accession>A0AAD5UWF6</accession>
<dbReference type="Pfam" id="PF01532">
    <property type="entry name" value="Glyco_hydro_47"/>
    <property type="match status" value="1"/>
</dbReference>
<evidence type="ECO:0000256" key="14">
    <source>
        <dbReference type="RuleBase" id="RU361193"/>
    </source>
</evidence>
<comment type="catalytic activity">
    <reaction evidence="10">
        <text>N(4)-(alpha-D-Man-(1-&gt;2)-alpha-D-Man-(1-&gt;2)-alpha-D-Man-(1-&gt;3)-[alpha-D-Man-(1-&gt;2)-alpha-D-Man-(1-&gt;3)-[alpha-D-Man-(1-&gt;2)-alpha-D-Man-(1-&gt;6)]-alpha-D-Man-(1-&gt;6)]-beta-D-Man-(1-&gt;4)-beta-D-GlcNAc-(1-&gt;4)-beta-D-GlcNAc)-L-asparaginyl-[protein] (N-glucan mannose isomer 9A1,2,3B1,2,3) + 4 H2O = N(4)-(alpha-D-Man-(1-&gt;3)-[alpha-D-Man-(1-&gt;3)-[alpha-D-Man-(1-&gt;6)]-alpha-D-Man-(1-&gt;6)]-beta-D-Man-(1-&gt;4)-beta-D-GlcNAc-(1-&gt;4)-beta-D-GlcNAc)-L-asparaginyl-[protein] (N-glucan mannose isomer 5A1,2) + 4 beta-D-mannose</text>
        <dbReference type="Rhea" id="RHEA:56008"/>
        <dbReference type="Rhea" id="RHEA-COMP:14356"/>
        <dbReference type="Rhea" id="RHEA-COMP:14367"/>
        <dbReference type="ChEBI" id="CHEBI:15377"/>
        <dbReference type="ChEBI" id="CHEBI:28563"/>
        <dbReference type="ChEBI" id="CHEBI:59087"/>
        <dbReference type="ChEBI" id="CHEBI:139493"/>
        <dbReference type="EC" id="3.2.1.113"/>
    </reaction>
</comment>
<evidence type="ECO:0000256" key="15">
    <source>
        <dbReference type="SAM" id="MobiDB-lite"/>
    </source>
</evidence>
<feature type="chain" id="PRO_5042208831" description="alpha-1,2-Mannosidase" evidence="16">
    <location>
        <begin position="21"/>
        <end position="545"/>
    </location>
</feature>
<dbReference type="GO" id="GO:0005783">
    <property type="term" value="C:endoplasmic reticulum"/>
    <property type="evidence" value="ECO:0007669"/>
    <property type="project" value="TreeGrafter"/>
</dbReference>
<evidence type="ECO:0000256" key="9">
    <source>
        <dbReference type="ARBA" id="ARBA00047669"/>
    </source>
</evidence>
<keyword evidence="5 14" id="KW-0378">Hydrolase</keyword>
<protein>
    <recommendedName>
        <fullName evidence="14">alpha-1,2-Mannosidase</fullName>
        <ecNumber evidence="14">3.2.1.-</ecNumber>
    </recommendedName>
</protein>
<dbReference type="FunFam" id="1.50.10.10:FF:000047">
    <property type="entry name" value="Mannosyl-oligosaccharide alpha-1,2-mannosidase"/>
    <property type="match status" value="1"/>
</dbReference>
<dbReference type="Proteomes" id="UP001212997">
    <property type="component" value="Unassembled WGS sequence"/>
</dbReference>
<sequence>MFFRRGAVFVLLGASLGALGANVQNPHLRLPRDAVVHKAAAENIFLESYSAYLKYAFPHDDLTPVSKSWTDGRNGWGASIVDAMTTLQIMGQEKLFKQAVEFASNIDFSFSKTPSTTSVFETTIRYLGALLSSYELGGQKDHTLVEKARQVADKMSVAWVGNNVIPFGQVNFNTSQPQVATSNIAEAGTLSLEWATLSKYTGNDTYRQLAENSVRHIANLTPPLPGLAAQGIDPTSGNFVGAYITWGGGSDSYFEYLIKYARLTNTKDDLFTDTWATAVDSSIKYLAKTSTVGNHLYLADRDDSGRIRHIGSHLACFMAGNWMFGGKLMNNNTIVDIGLQLNDACWNTYNGTLTGIGPEAFAFFSSDGNYTGATPTSDDLSFYNEHGFFLYPGSEYYYLRPEVLESNFYAWRITGDTKYLDRAAAAIQSFAKNLKAPVGFGGIWNVNEVDSGFIDDMESFWFAEVLKYLYLTFDDPNHINLDEWVFNTEAHPFKLPTGKPGYGSGALRDSAPASFRSQSGPLPAVSPASNLPGGRVMSGSGSGSS</sequence>
<keyword evidence="18" id="KW-1185">Reference proteome</keyword>
<keyword evidence="8 14" id="KW-0326">Glycosidase</keyword>
<evidence type="ECO:0000256" key="7">
    <source>
        <dbReference type="ARBA" id="ARBA00023180"/>
    </source>
</evidence>
<reference evidence="17" key="1">
    <citation type="submission" date="2022-07" db="EMBL/GenBank/DDBJ databases">
        <title>Genome Sequence of Physisporinus lineatus.</title>
        <authorList>
            <person name="Buettner E."/>
        </authorList>
    </citation>
    <scope>NUCLEOTIDE SEQUENCE</scope>
    <source>
        <strain evidence="17">VT162</strain>
    </source>
</reference>
<evidence type="ECO:0000313" key="18">
    <source>
        <dbReference type="Proteomes" id="UP001212997"/>
    </source>
</evidence>
<dbReference type="PANTHER" id="PTHR11742">
    <property type="entry name" value="MANNOSYL-OLIGOSACCHARIDE ALPHA-1,2-MANNOSIDASE-RELATED"/>
    <property type="match status" value="1"/>
</dbReference>
<proteinExistence type="inferred from homology"/>
<evidence type="ECO:0000256" key="11">
    <source>
        <dbReference type="PIRSR" id="PIRSR601382-1"/>
    </source>
</evidence>
<dbReference type="EC" id="3.2.1.-" evidence="14"/>
<evidence type="ECO:0000313" key="17">
    <source>
        <dbReference type="EMBL" id="KAJ3479644.1"/>
    </source>
</evidence>
<dbReference type="InterPro" id="IPR001382">
    <property type="entry name" value="Glyco_hydro_47"/>
</dbReference>
<dbReference type="PANTHER" id="PTHR11742:SF101">
    <property type="entry name" value="MANNOSYL-OLIGOSACCHARIDE ALPHA-1,2-MANNOSIDASE 1B"/>
    <property type="match status" value="1"/>
</dbReference>
<evidence type="ECO:0000256" key="1">
    <source>
        <dbReference type="ARBA" id="ARBA00001913"/>
    </source>
</evidence>
<name>A0AAD5UWF6_9APHY</name>
<evidence type="ECO:0000256" key="10">
    <source>
        <dbReference type="ARBA" id="ARBA00048605"/>
    </source>
</evidence>
<comment type="caution">
    <text evidence="17">The sequence shown here is derived from an EMBL/GenBank/DDBJ whole genome shotgun (WGS) entry which is preliminary data.</text>
</comment>
<keyword evidence="4 16" id="KW-0732">Signal</keyword>
<evidence type="ECO:0000256" key="5">
    <source>
        <dbReference type="ARBA" id="ARBA00022801"/>
    </source>
</evidence>
<evidence type="ECO:0000256" key="13">
    <source>
        <dbReference type="PIRSR" id="PIRSR601382-3"/>
    </source>
</evidence>
<dbReference type="SUPFAM" id="SSF48225">
    <property type="entry name" value="Seven-hairpin glycosidases"/>
    <property type="match status" value="1"/>
</dbReference>
<feature type="disulfide bond" evidence="13">
    <location>
        <begin position="316"/>
        <end position="345"/>
    </location>
</feature>
<feature type="region of interest" description="Disordered" evidence="15">
    <location>
        <begin position="503"/>
        <end position="545"/>
    </location>
</feature>
<feature type="active site" description="Proton donor" evidence="11">
    <location>
        <position position="359"/>
    </location>
</feature>
<dbReference type="AlphaFoldDB" id="A0AAD5UWF6"/>